<evidence type="ECO:0000313" key="6">
    <source>
        <dbReference type="Proteomes" id="UP000256310"/>
    </source>
</evidence>
<evidence type="ECO:0000256" key="2">
    <source>
        <dbReference type="ARBA" id="ARBA00022670"/>
    </source>
</evidence>
<comment type="caution">
    <text evidence="5">The sequence shown here is derived from an EMBL/GenBank/DDBJ whole genome shotgun (WGS) entry which is preliminary data.</text>
</comment>
<dbReference type="PANTHER" id="PTHR20842:SF0">
    <property type="entry name" value="ALPHA-ASPARTYL DIPEPTIDASE"/>
    <property type="match status" value="1"/>
</dbReference>
<evidence type="ECO:0000313" key="5">
    <source>
        <dbReference type="EMBL" id="RED16790.1"/>
    </source>
</evidence>
<comment type="similarity">
    <text evidence="1">Belongs to the peptidase S51 family.</text>
</comment>
<dbReference type="RefSeq" id="WP_162843448.1">
    <property type="nucleotide sequence ID" value="NZ_QRDP01000004.1"/>
</dbReference>
<dbReference type="GO" id="GO:0008236">
    <property type="term" value="F:serine-type peptidase activity"/>
    <property type="evidence" value="ECO:0007669"/>
    <property type="project" value="UniProtKB-KW"/>
</dbReference>
<dbReference type="InterPro" id="IPR029062">
    <property type="entry name" value="Class_I_gatase-like"/>
</dbReference>
<dbReference type="InterPro" id="IPR005320">
    <property type="entry name" value="Peptidase_S51"/>
</dbReference>
<proteinExistence type="inferred from homology"/>
<dbReference type="SUPFAM" id="SSF52317">
    <property type="entry name" value="Class I glutamine amidotransferase-like"/>
    <property type="match status" value="1"/>
</dbReference>
<protein>
    <submittedName>
        <fullName evidence="5">Peptidase E</fullName>
    </submittedName>
</protein>
<keyword evidence="4" id="KW-0720">Serine protease</keyword>
<keyword evidence="2" id="KW-0645">Protease</keyword>
<organism evidence="5 6">
    <name type="scientific">Parasphingopyxis lamellibrachiae</name>
    <dbReference type="NCBI Taxonomy" id="680125"/>
    <lineage>
        <taxon>Bacteria</taxon>
        <taxon>Pseudomonadati</taxon>
        <taxon>Pseudomonadota</taxon>
        <taxon>Alphaproteobacteria</taxon>
        <taxon>Sphingomonadales</taxon>
        <taxon>Sphingomonadaceae</taxon>
        <taxon>Parasphingopyxis</taxon>
    </lineage>
</organism>
<dbReference type="Proteomes" id="UP000256310">
    <property type="component" value="Unassembled WGS sequence"/>
</dbReference>
<dbReference type="EMBL" id="QRDP01000004">
    <property type="protein sequence ID" value="RED16790.1"/>
    <property type="molecule type" value="Genomic_DNA"/>
</dbReference>
<keyword evidence="6" id="KW-1185">Reference proteome</keyword>
<sequence>MTRPVRRIYGICDSASFFVPDSEPPTFARRLAALACKEEPIVCYVGAARGDNLERIAAFRNLMARVGAKPVVLELYDPPSDKADEFFEGVDIVFVDGGSTRNLLALFREWGVGDALRAAYASGVVVAGASAGLNILFEWSITDSIKTQIEPIPGLAVLKGCICVHFDVSSARVQAFWNFTGDHRMAFPAYTLDEGTAIEFQNERLKNFDSIREQAGIRKVSLSGGEIDYCAMPVRFLGQAGASGSAC</sequence>
<dbReference type="Gene3D" id="3.40.50.880">
    <property type="match status" value="1"/>
</dbReference>
<gene>
    <name evidence="5" type="ORF">DFR46_1820</name>
</gene>
<evidence type="ECO:0000256" key="3">
    <source>
        <dbReference type="ARBA" id="ARBA00022801"/>
    </source>
</evidence>
<keyword evidence="3" id="KW-0378">Hydrolase</keyword>
<dbReference type="AlphaFoldDB" id="A0A3D9FG46"/>
<dbReference type="PANTHER" id="PTHR20842">
    <property type="entry name" value="PROTEASE S51 ALPHA-ASPARTYL DIPEPTIDASE"/>
    <property type="match status" value="1"/>
</dbReference>
<accession>A0A3D9FG46</accession>
<dbReference type="GO" id="GO:0006508">
    <property type="term" value="P:proteolysis"/>
    <property type="evidence" value="ECO:0007669"/>
    <property type="project" value="UniProtKB-KW"/>
</dbReference>
<name>A0A3D9FG46_9SPHN</name>
<evidence type="ECO:0000256" key="1">
    <source>
        <dbReference type="ARBA" id="ARBA00006534"/>
    </source>
</evidence>
<dbReference type="Pfam" id="PF03575">
    <property type="entry name" value="Peptidase_S51"/>
    <property type="match status" value="1"/>
</dbReference>
<evidence type="ECO:0000256" key="4">
    <source>
        <dbReference type="ARBA" id="ARBA00022825"/>
    </source>
</evidence>
<reference evidence="5 6" key="1">
    <citation type="submission" date="2018-07" db="EMBL/GenBank/DDBJ databases">
        <title>Genomic Encyclopedia of Type Strains, Phase IV (KMG-IV): sequencing the most valuable type-strain genomes for metagenomic binning, comparative biology and taxonomic classification.</title>
        <authorList>
            <person name="Goeker M."/>
        </authorList>
    </citation>
    <scope>NUCLEOTIDE SEQUENCE [LARGE SCALE GENOMIC DNA]</scope>
    <source>
        <strain evidence="5 6">DSM 26725</strain>
    </source>
</reference>